<dbReference type="Proteomes" id="UP001195483">
    <property type="component" value="Unassembled WGS sequence"/>
</dbReference>
<proteinExistence type="predicted"/>
<keyword evidence="4" id="KW-1185">Reference proteome</keyword>
<dbReference type="EMBL" id="JAEAOA010001119">
    <property type="protein sequence ID" value="KAK3611573.1"/>
    <property type="molecule type" value="Genomic_DNA"/>
</dbReference>
<sequence>MPGRTALLVVAILSLMIIDIYGLPPKDDFRRCPSGTPISGACNSLTFPSTCPSGYHCYSLNQGPGFCCPNSAKVTCSNGGNPAGPCSPLSGADQCPAGHFCTLGTCCPLDIGMQKPLPTCQNGVTPKGRCVHSVTNQCAGGFFCQDVPGDIRGICCPTGIVQPPPGSCPVVNNIGPCVILPGHCLSDDECRQGQRCCPDGCGKVCKYVGGGSYFPGSDLRG</sequence>
<organism evidence="3 4">
    <name type="scientific">Potamilus streckersoni</name>
    <dbReference type="NCBI Taxonomy" id="2493646"/>
    <lineage>
        <taxon>Eukaryota</taxon>
        <taxon>Metazoa</taxon>
        <taxon>Spiralia</taxon>
        <taxon>Lophotrochozoa</taxon>
        <taxon>Mollusca</taxon>
        <taxon>Bivalvia</taxon>
        <taxon>Autobranchia</taxon>
        <taxon>Heteroconchia</taxon>
        <taxon>Palaeoheterodonta</taxon>
        <taxon>Unionida</taxon>
        <taxon>Unionoidea</taxon>
        <taxon>Unionidae</taxon>
        <taxon>Ambleminae</taxon>
        <taxon>Lampsilini</taxon>
        <taxon>Potamilus</taxon>
    </lineage>
</organism>
<dbReference type="GO" id="GO:0005576">
    <property type="term" value="C:extracellular region"/>
    <property type="evidence" value="ECO:0007669"/>
    <property type="project" value="InterPro"/>
</dbReference>
<dbReference type="SMART" id="SM00217">
    <property type="entry name" value="WAP"/>
    <property type="match status" value="1"/>
</dbReference>
<evidence type="ECO:0000259" key="2">
    <source>
        <dbReference type="PROSITE" id="PS51390"/>
    </source>
</evidence>
<dbReference type="AlphaFoldDB" id="A0AAE0TL44"/>
<accession>A0AAE0TL44</accession>
<dbReference type="InterPro" id="IPR008197">
    <property type="entry name" value="WAP_dom"/>
</dbReference>
<dbReference type="InterPro" id="IPR036645">
    <property type="entry name" value="Elafin-like_sf"/>
</dbReference>
<feature type="signal peptide" evidence="1">
    <location>
        <begin position="1"/>
        <end position="22"/>
    </location>
</feature>
<comment type="caution">
    <text evidence="3">The sequence shown here is derived from an EMBL/GenBank/DDBJ whole genome shotgun (WGS) entry which is preliminary data.</text>
</comment>
<evidence type="ECO:0000313" key="4">
    <source>
        <dbReference type="Proteomes" id="UP001195483"/>
    </source>
</evidence>
<protein>
    <recommendedName>
        <fullName evidence="2">WAP domain-containing protein</fullName>
    </recommendedName>
</protein>
<feature type="domain" description="WAP" evidence="2">
    <location>
        <begin position="161"/>
        <end position="209"/>
    </location>
</feature>
<reference evidence="3" key="2">
    <citation type="journal article" date="2021" name="Genome Biol. Evol.">
        <title>Developing a high-quality reference genome for a parasitic bivalve with doubly uniparental inheritance (Bivalvia: Unionida).</title>
        <authorList>
            <person name="Smith C.H."/>
        </authorList>
    </citation>
    <scope>NUCLEOTIDE SEQUENCE</scope>
    <source>
        <strain evidence="3">CHS0354</strain>
        <tissue evidence="3">Mantle</tissue>
    </source>
</reference>
<reference evidence="3" key="3">
    <citation type="submission" date="2023-05" db="EMBL/GenBank/DDBJ databases">
        <authorList>
            <person name="Smith C.H."/>
        </authorList>
    </citation>
    <scope>NUCLEOTIDE SEQUENCE</scope>
    <source>
        <strain evidence="3">CHS0354</strain>
        <tissue evidence="3">Mantle</tissue>
    </source>
</reference>
<gene>
    <name evidence="3" type="ORF">CHS0354_018087</name>
</gene>
<name>A0AAE0TL44_9BIVA</name>
<dbReference type="InterPro" id="IPR006150">
    <property type="entry name" value="Cys_repeat_1"/>
</dbReference>
<dbReference type="SUPFAM" id="SSF57256">
    <property type="entry name" value="Elafin-like"/>
    <property type="match status" value="1"/>
</dbReference>
<dbReference type="Gene3D" id="4.10.75.10">
    <property type="entry name" value="Elafin-like"/>
    <property type="match status" value="1"/>
</dbReference>
<reference evidence="3" key="1">
    <citation type="journal article" date="2021" name="Genome Biol. Evol.">
        <title>A High-Quality Reference Genome for a Parasitic Bivalve with Doubly Uniparental Inheritance (Bivalvia: Unionida).</title>
        <authorList>
            <person name="Smith C.H."/>
        </authorList>
    </citation>
    <scope>NUCLEOTIDE SEQUENCE</scope>
    <source>
        <strain evidence="3">CHS0354</strain>
    </source>
</reference>
<dbReference type="Pfam" id="PF00095">
    <property type="entry name" value="WAP"/>
    <property type="match status" value="1"/>
</dbReference>
<dbReference type="SMART" id="SM00289">
    <property type="entry name" value="WR1"/>
    <property type="match status" value="4"/>
</dbReference>
<keyword evidence="1" id="KW-0732">Signal</keyword>
<dbReference type="PROSITE" id="PS51390">
    <property type="entry name" value="WAP"/>
    <property type="match status" value="1"/>
</dbReference>
<evidence type="ECO:0000256" key="1">
    <source>
        <dbReference type="SAM" id="SignalP"/>
    </source>
</evidence>
<feature type="chain" id="PRO_5042023081" description="WAP domain-containing protein" evidence="1">
    <location>
        <begin position="23"/>
        <end position="221"/>
    </location>
</feature>
<evidence type="ECO:0000313" key="3">
    <source>
        <dbReference type="EMBL" id="KAK3611573.1"/>
    </source>
</evidence>
<dbReference type="GO" id="GO:0030414">
    <property type="term" value="F:peptidase inhibitor activity"/>
    <property type="evidence" value="ECO:0007669"/>
    <property type="project" value="InterPro"/>
</dbReference>